<reference evidence="1 2" key="1">
    <citation type="submission" date="2014-06" db="EMBL/GenBank/DDBJ databases">
        <title>Evolutionary Origins and Diversification of the Mycorrhizal Mutualists.</title>
        <authorList>
            <consortium name="DOE Joint Genome Institute"/>
            <consortium name="Mycorrhizal Genomics Consortium"/>
            <person name="Kohler A."/>
            <person name="Kuo A."/>
            <person name="Nagy L.G."/>
            <person name="Floudas D."/>
            <person name="Copeland A."/>
            <person name="Barry K.W."/>
            <person name="Cichocki N."/>
            <person name="Veneault-Fourrey C."/>
            <person name="LaButti K."/>
            <person name="Lindquist E.A."/>
            <person name="Lipzen A."/>
            <person name="Lundell T."/>
            <person name="Morin E."/>
            <person name="Murat C."/>
            <person name="Riley R."/>
            <person name="Ohm R."/>
            <person name="Sun H."/>
            <person name="Tunlid A."/>
            <person name="Henrissat B."/>
            <person name="Grigoriev I.V."/>
            <person name="Hibbett D.S."/>
            <person name="Martin F."/>
        </authorList>
    </citation>
    <scope>NUCLEOTIDE SEQUENCE [LARGE SCALE GENOMIC DNA]</scope>
    <source>
        <strain evidence="1 2">SS14</strain>
    </source>
</reference>
<dbReference type="Proteomes" id="UP000054279">
    <property type="component" value="Unassembled WGS sequence"/>
</dbReference>
<gene>
    <name evidence="1" type="ORF">M422DRAFT_252097</name>
</gene>
<accession>A0A0C9VC20</accession>
<dbReference type="AlphaFoldDB" id="A0A0C9VC20"/>
<keyword evidence="2" id="KW-1185">Reference proteome</keyword>
<dbReference type="HOGENOM" id="CLU_1230586_0_0_1"/>
<evidence type="ECO:0000313" key="2">
    <source>
        <dbReference type="Proteomes" id="UP000054279"/>
    </source>
</evidence>
<sequence length="225" mass="24793">MNTAHLFAAGHSIYLRAFSEADIISIMVLNTFRDLILGLSLQDRRLALLTVSSLALAPKGPWDAVRIEHAAKTLWTTVVKINEIVSSVSNFIGQSKSATIHGNPLVWWLHNALSEPKSPNISLSLAFVGPMNDASAMTAQNQSYDGTLRLHTPLPTAQWTIPTAKPRGAFRDGLPYFCAPKEKLLTRAWYAGTYTVQTNIVQISYVTPRTLSSLRHPTNTLPFPL</sequence>
<protein>
    <submittedName>
        <fullName evidence="1">Uncharacterized protein</fullName>
    </submittedName>
</protein>
<evidence type="ECO:0000313" key="1">
    <source>
        <dbReference type="EMBL" id="KIJ44494.1"/>
    </source>
</evidence>
<dbReference type="EMBL" id="KN837117">
    <property type="protein sequence ID" value="KIJ44494.1"/>
    <property type="molecule type" value="Genomic_DNA"/>
</dbReference>
<proteinExistence type="predicted"/>
<organism evidence="1 2">
    <name type="scientific">Sphaerobolus stellatus (strain SS14)</name>
    <dbReference type="NCBI Taxonomy" id="990650"/>
    <lineage>
        <taxon>Eukaryota</taxon>
        <taxon>Fungi</taxon>
        <taxon>Dikarya</taxon>
        <taxon>Basidiomycota</taxon>
        <taxon>Agaricomycotina</taxon>
        <taxon>Agaricomycetes</taxon>
        <taxon>Phallomycetidae</taxon>
        <taxon>Geastrales</taxon>
        <taxon>Sphaerobolaceae</taxon>
        <taxon>Sphaerobolus</taxon>
    </lineage>
</organism>
<name>A0A0C9VC20_SPHS4</name>